<keyword evidence="7" id="KW-0630">Potassium</keyword>
<protein>
    <recommendedName>
        <fullName evidence="14">Ion transport domain-containing protein</fullName>
    </recommendedName>
</protein>
<reference evidence="15 16" key="1">
    <citation type="submission" date="2024-02" db="EMBL/GenBank/DDBJ databases">
        <authorList>
            <person name="Chen Y."/>
            <person name="Shah S."/>
            <person name="Dougan E. K."/>
            <person name="Thang M."/>
            <person name="Chan C."/>
        </authorList>
    </citation>
    <scope>NUCLEOTIDE SEQUENCE [LARGE SCALE GENOMIC DNA]</scope>
</reference>
<evidence type="ECO:0000256" key="13">
    <source>
        <dbReference type="SAM" id="Phobius"/>
    </source>
</evidence>
<dbReference type="EMBL" id="CAXAMN010021363">
    <property type="protein sequence ID" value="CAK9058756.1"/>
    <property type="molecule type" value="Genomic_DNA"/>
</dbReference>
<evidence type="ECO:0000256" key="6">
    <source>
        <dbReference type="ARBA" id="ARBA00022882"/>
    </source>
</evidence>
<gene>
    <name evidence="15" type="ORF">CCMP2556_LOCUS28966</name>
</gene>
<keyword evidence="6" id="KW-0851">Voltage-gated channel</keyword>
<keyword evidence="11" id="KW-0407">Ion channel</keyword>
<evidence type="ECO:0000259" key="14">
    <source>
        <dbReference type="Pfam" id="PF00520"/>
    </source>
</evidence>
<evidence type="ECO:0000256" key="8">
    <source>
        <dbReference type="ARBA" id="ARBA00022989"/>
    </source>
</evidence>
<dbReference type="Proteomes" id="UP001642484">
    <property type="component" value="Unassembled WGS sequence"/>
</dbReference>
<evidence type="ECO:0000256" key="12">
    <source>
        <dbReference type="SAM" id="MobiDB-lite"/>
    </source>
</evidence>
<keyword evidence="9" id="KW-0406">Ion transport</keyword>
<dbReference type="InterPro" id="IPR028325">
    <property type="entry name" value="VG_K_chnl"/>
</dbReference>
<comment type="caution">
    <text evidence="15">The sequence shown here is derived from an EMBL/GenBank/DDBJ whole genome shotgun (WGS) entry which is preliminary data.</text>
</comment>
<organism evidence="15 16">
    <name type="scientific">Durusdinium trenchii</name>
    <dbReference type="NCBI Taxonomy" id="1381693"/>
    <lineage>
        <taxon>Eukaryota</taxon>
        <taxon>Sar</taxon>
        <taxon>Alveolata</taxon>
        <taxon>Dinophyceae</taxon>
        <taxon>Suessiales</taxon>
        <taxon>Symbiodiniaceae</taxon>
        <taxon>Durusdinium</taxon>
    </lineage>
</organism>
<evidence type="ECO:0000256" key="7">
    <source>
        <dbReference type="ARBA" id="ARBA00022958"/>
    </source>
</evidence>
<evidence type="ECO:0000313" key="15">
    <source>
        <dbReference type="EMBL" id="CAK9058756.1"/>
    </source>
</evidence>
<dbReference type="Gene3D" id="1.20.120.350">
    <property type="entry name" value="Voltage-gated potassium channels. Chain C"/>
    <property type="match status" value="1"/>
</dbReference>
<feature type="transmembrane region" description="Helical" evidence="13">
    <location>
        <begin position="195"/>
        <end position="214"/>
    </location>
</feature>
<evidence type="ECO:0000256" key="3">
    <source>
        <dbReference type="ARBA" id="ARBA00022538"/>
    </source>
</evidence>
<proteinExistence type="predicted"/>
<sequence>MEETSPPLSTSRPRERMHSRGSKRSRRSSLRQLGNLVFGESRGGLWSGRNSQASAGSSQLTTAGSLILRESSTGDLQETEKAHCIMARYYKVPPHILKRGFSRLEMRFSPDSAGEIRASLILTTLSIFDQYFRTGRTKAERKYIVESLETSISDFTKKKWNADVLFNAFCVRMNMCERIYFTVDVSGTSNLFSRFVSAFMVATILISIAIWMAGTIPLYTVVQCSTCEPVPLPWMQVVDEVCVIIFTTEFLIRMLTAPFARAKLLQARFLLKLLFERDIKTAEKASMEREQNEDEYLEEEEVAQAQRFVWVSNWCSFWRQPNVIVDLFTILPYWVEVVFATSADQNFIWLRLFRLLRVSRIFKLMQLVNSDLWQLSDAQHLLYNVMLQAAPAFAITAALLGFALLVFSSLMFVAERGDWYPQLVVEAMADNATELQNAKAVLYKAQQNGGVFLRRLPNGYLEMTPFISIVACWWWTLVRAACVDRETD</sequence>
<keyword evidence="2" id="KW-0813">Transport</keyword>
<evidence type="ECO:0000256" key="1">
    <source>
        <dbReference type="ARBA" id="ARBA00004141"/>
    </source>
</evidence>
<keyword evidence="16" id="KW-1185">Reference proteome</keyword>
<keyword evidence="4 13" id="KW-0812">Transmembrane</keyword>
<feature type="transmembrane region" description="Helical" evidence="13">
    <location>
        <begin position="463"/>
        <end position="482"/>
    </location>
</feature>
<keyword evidence="5" id="KW-0631">Potassium channel</keyword>
<evidence type="ECO:0000256" key="2">
    <source>
        <dbReference type="ARBA" id="ARBA00022448"/>
    </source>
</evidence>
<feature type="compositionally biased region" description="Polar residues" evidence="12">
    <location>
        <begin position="1"/>
        <end position="11"/>
    </location>
</feature>
<dbReference type="Pfam" id="PF00520">
    <property type="entry name" value="Ion_trans"/>
    <property type="match status" value="1"/>
</dbReference>
<evidence type="ECO:0000256" key="11">
    <source>
        <dbReference type="ARBA" id="ARBA00023303"/>
    </source>
</evidence>
<accession>A0ABP0N4T3</accession>
<dbReference type="PRINTS" id="PR00169">
    <property type="entry name" value="KCHANNEL"/>
</dbReference>
<evidence type="ECO:0000256" key="10">
    <source>
        <dbReference type="ARBA" id="ARBA00023136"/>
    </source>
</evidence>
<evidence type="ECO:0000256" key="9">
    <source>
        <dbReference type="ARBA" id="ARBA00023065"/>
    </source>
</evidence>
<feature type="domain" description="Ion transport" evidence="14">
    <location>
        <begin position="194"/>
        <end position="478"/>
    </location>
</feature>
<feature type="transmembrane region" description="Helical" evidence="13">
    <location>
        <begin position="392"/>
        <end position="414"/>
    </location>
</feature>
<evidence type="ECO:0000256" key="5">
    <source>
        <dbReference type="ARBA" id="ARBA00022826"/>
    </source>
</evidence>
<dbReference type="PANTHER" id="PTHR11537">
    <property type="entry name" value="VOLTAGE-GATED POTASSIUM CHANNEL"/>
    <property type="match status" value="1"/>
</dbReference>
<keyword evidence="10 13" id="KW-0472">Membrane</keyword>
<feature type="region of interest" description="Disordered" evidence="12">
    <location>
        <begin position="1"/>
        <end position="33"/>
    </location>
</feature>
<keyword evidence="8 13" id="KW-1133">Transmembrane helix</keyword>
<evidence type="ECO:0000256" key="4">
    <source>
        <dbReference type="ARBA" id="ARBA00022692"/>
    </source>
</evidence>
<dbReference type="PANTHER" id="PTHR11537:SF254">
    <property type="entry name" value="POTASSIUM VOLTAGE-GATED CHANNEL PROTEIN SHAB"/>
    <property type="match status" value="1"/>
</dbReference>
<dbReference type="SUPFAM" id="SSF81324">
    <property type="entry name" value="Voltage-gated potassium channels"/>
    <property type="match status" value="1"/>
</dbReference>
<dbReference type="InterPro" id="IPR027359">
    <property type="entry name" value="Volt_channel_dom_sf"/>
</dbReference>
<dbReference type="InterPro" id="IPR005821">
    <property type="entry name" value="Ion_trans_dom"/>
</dbReference>
<evidence type="ECO:0000313" key="16">
    <source>
        <dbReference type="Proteomes" id="UP001642484"/>
    </source>
</evidence>
<feature type="compositionally biased region" description="Basic residues" evidence="12">
    <location>
        <begin position="19"/>
        <end position="29"/>
    </location>
</feature>
<comment type="subcellular location">
    <subcellularLocation>
        <location evidence="1">Membrane</location>
        <topology evidence="1">Multi-pass membrane protein</topology>
    </subcellularLocation>
</comment>
<keyword evidence="3" id="KW-0633">Potassium transport</keyword>
<name>A0ABP0N4T3_9DINO</name>